<name>A0A5R8KC85_9BACT</name>
<evidence type="ECO:0000313" key="3">
    <source>
        <dbReference type="EMBL" id="TLD69545.1"/>
    </source>
</evidence>
<keyword evidence="1 2" id="KW-0732">Signal</keyword>
<dbReference type="SUPFAM" id="SSF51126">
    <property type="entry name" value="Pectin lyase-like"/>
    <property type="match status" value="1"/>
</dbReference>
<dbReference type="OrthoDB" id="177490at2"/>
<feature type="chain" id="PRO_5024272150" evidence="2">
    <location>
        <begin position="32"/>
        <end position="558"/>
    </location>
</feature>
<dbReference type="Pfam" id="PF12951">
    <property type="entry name" value="PATR"/>
    <property type="match status" value="2"/>
</dbReference>
<gene>
    <name evidence="3" type="ORF">FEM03_16425</name>
</gene>
<dbReference type="InterPro" id="IPR013424">
    <property type="entry name" value="Ice-binding_C"/>
</dbReference>
<evidence type="ECO:0000256" key="1">
    <source>
        <dbReference type="ARBA" id="ARBA00022729"/>
    </source>
</evidence>
<evidence type="ECO:0000256" key="2">
    <source>
        <dbReference type="SAM" id="SignalP"/>
    </source>
</evidence>
<keyword evidence="4" id="KW-1185">Reference proteome</keyword>
<dbReference type="AlphaFoldDB" id="A0A5R8KC85"/>
<organism evidence="3 4">
    <name type="scientific">Phragmitibacter flavus</name>
    <dbReference type="NCBI Taxonomy" id="2576071"/>
    <lineage>
        <taxon>Bacteria</taxon>
        <taxon>Pseudomonadati</taxon>
        <taxon>Verrucomicrobiota</taxon>
        <taxon>Verrucomicrobiia</taxon>
        <taxon>Verrucomicrobiales</taxon>
        <taxon>Verrucomicrobiaceae</taxon>
        <taxon>Phragmitibacter</taxon>
    </lineage>
</organism>
<reference evidence="3 4" key="1">
    <citation type="submission" date="2019-05" db="EMBL/GenBank/DDBJ databases">
        <title>Verrucobacter flavum gen. nov., sp. nov. a new member of the family Verrucomicrobiaceae.</title>
        <authorList>
            <person name="Szuroczki S."/>
            <person name="Abbaszade G."/>
            <person name="Szabo A."/>
            <person name="Felfoldi T."/>
            <person name="Schumann P."/>
            <person name="Boka K."/>
            <person name="Keki Z."/>
            <person name="Toumi M."/>
            <person name="Toth E."/>
        </authorList>
    </citation>
    <scope>NUCLEOTIDE SEQUENCE [LARGE SCALE GENOMIC DNA]</scope>
    <source>
        <strain evidence="3 4">MG-N-17</strain>
    </source>
</reference>
<dbReference type="EMBL" id="VAUV01000012">
    <property type="protein sequence ID" value="TLD69545.1"/>
    <property type="molecule type" value="Genomic_DNA"/>
</dbReference>
<dbReference type="NCBIfam" id="TIGR02595">
    <property type="entry name" value="PEP_CTERM"/>
    <property type="match status" value="1"/>
</dbReference>
<evidence type="ECO:0000313" key="4">
    <source>
        <dbReference type="Proteomes" id="UP000306196"/>
    </source>
</evidence>
<sequence length="558" mass="56636">MSLPFLRSYFMANSTLSVICGLGLSFISSHAATVVWNGAGADNNWGTGANWGGSGSTVPGTAPVNPVAPATGDIIQFAGSTRLNPLLGAELWRADRIVFNSGAGAFTLGNEADRKTIRLRATTATGHDSNEFLVNNASNLQTINDHLVIEGSGVNNTTGGGIQAINGDIVLNGNLSAATTLSGLRLKPNGGRTLTVNGVISGNWGLTAVNSGGTVALNGLNTYTNGTAVWSGTVRVGVNSLSGAAGAFGNGTSAIAMANGGTSPTDSANYNSAILTSAAVTIGRDITLTTRTQGAVNATNSFRLGGDTAHLSSFTGTVLMSHLHPLTVTAAAGGRVNFSTLSRTSTNALMEDDLIKQGLGIVALTGTANYAGETLINQGTLLVNGILSKTSTAVSTQVGAVIVSTNAALGGSGTIARNVTINTGGIFAPGDMSLASVSSTGLLTIDADLTLNTGSILRFDLGSSSGDWVDVNGALTLRGILEVTNAGGFGNGSYKLFEYGTLAYNLGDVVLASPNYSLVVNDAQKAVYLNVVPEPGRVVLLLAGLGLLVIRRRRRSVV</sequence>
<feature type="signal peptide" evidence="2">
    <location>
        <begin position="1"/>
        <end position="31"/>
    </location>
</feature>
<proteinExistence type="predicted"/>
<comment type="caution">
    <text evidence="3">The sequence shown here is derived from an EMBL/GenBank/DDBJ whole genome shotgun (WGS) entry which is preliminary data.</text>
</comment>
<dbReference type="InterPro" id="IPR013425">
    <property type="entry name" value="Autotrns_rpt"/>
</dbReference>
<dbReference type="Proteomes" id="UP000306196">
    <property type="component" value="Unassembled WGS sequence"/>
</dbReference>
<dbReference type="RefSeq" id="WP_138087373.1">
    <property type="nucleotide sequence ID" value="NZ_VAUV01000012.1"/>
</dbReference>
<dbReference type="InterPro" id="IPR011050">
    <property type="entry name" value="Pectin_lyase_fold/virulence"/>
</dbReference>
<dbReference type="NCBIfam" id="TIGR02601">
    <property type="entry name" value="autotrns_rpt"/>
    <property type="match status" value="1"/>
</dbReference>
<protein>
    <submittedName>
        <fullName evidence="3">PEP-CTERM sorting domain-containing protein</fullName>
    </submittedName>
</protein>
<accession>A0A5R8KC85</accession>